<dbReference type="Proteomes" id="UP001432027">
    <property type="component" value="Unassembled WGS sequence"/>
</dbReference>
<proteinExistence type="predicted"/>
<evidence type="ECO:0000313" key="1">
    <source>
        <dbReference type="EMBL" id="GMT03845.1"/>
    </source>
</evidence>
<name>A0AAV5UAC7_9BILA</name>
<protein>
    <submittedName>
        <fullName evidence="1">Uncharacterized protein</fullName>
    </submittedName>
</protein>
<reference evidence="1" key="1">
    <citation type="submission" date="2023-10" db="EMBL/GenBank/DDBJ databases">
        <title>Genome assembly of Pristionchus species.</title>
        <authorList>
            <person name="Yoshida K."/>
            <person name="Sommer R.J."/>
        </authorList>
    </citation>
    <scope>NUCLEOTIDE SEQUENCE</scope>
    <source>
        <strain evidence="1">RS0144</strain>
    </source>
</reference>
<comment type="caution">
    <text evidence="1">The sequence shown here is derived from an EMBL/GenBank/DDBJ whole genome shotgun (WGS) entry which is preliminary data.</text>
</comment>
<accession>A0AAV5UAC7</accession>
<dbReference type="AlphaFoldDB" id="A0AAV5UAC7"/>
<keyword evidence="2" id="KW-1185">Reference proteome</keyword>
<dbReference type="EMBL" id="BTSX01000006">
    <property type="protein sequence ID" value="GMT03845.1"/>
    <property type="molecule type" value="Genomic_DNA"/>
</dbReference>
<gene>
    <name evidence="1" type="ORF">PENTCL1PPCAC_26019</name>
</gene>
<sequence length="63" mass="6752">MASADPMLIGEKTKFLFRMDDAVNSLSANEVYDRIIFLSVGAAPKSLVTASGGFFLPAQPSAW</sequence>
<feature type="non-terminal residue" evidence="1">
    <location>
        <position position="63"/>
    </location>
</feature>
<evidence type="ECO:0000313" key="2">
    <source>
        <dbReference type="Proteomes" id="UP001432027"/>
    </source>
</evidence>
<organism evidence="1 2">
    <name type="scientific">Pristionchus entomophagus</name>
    <dbReference type="NCBI Taxonomy" id="358040"/>
    <lineage>
        <taxon>Eukaryota</taxon>
        <taxon>Metazoa</taxon>
        <taxon>Ecdysozoa</taxon>
        <taxon>Nematoda</taxon>
        <taxon>Chromadorea</taxon>
        <taxon>Rhabditida</taxon>
        <taxon>Rhabditina</taxon>
        <taxon>Diplogasteromorpha</taxon>
        <taxon>Diplogasteroidea</taxon>
        <taxon>Neodiplogasteridae</taxon>
        <taxon>Pristionchus</taxon>
    </lineage>
</organism>